<keyword evidence="9" id="KW-0479">Metal-binding</keyword>
<dbReference type="Gene3D" id="3.90.190.20">
    <property type="entry name" value="Mur ligase, C-terminal domain"/>
    <property type="match status" value="1"/>
</dbReference>
<evidence type="ECO:0000256" key="8">
    <source>
        <dbReference type="ARBA" id="ARBA00022598"/>
    </source>
</evidence>
<organism evidence="24 25">
    <name type="scientific">Shewanella yunxiaonensis</name>
    <dbReference type="NCBI Taxonomy" id="2829809"/>
    <lineage>
        <taxon>Bacteria</taxon>
        <taxon>Pseudomonadati</taxon>
        <taxon>Pseudomonadota</taxon>
        <taxon>Gammaproteobacteria</taxon>
        <taxon>Alteromonadales</taxon>
        <taxon>Shewanellaceae</taxon>
        <taxon>Shewanella</taxon>
    </lineage>
</organism>
<dbReference type="PANTHER" id="PTHR11136">
    <property type="entry name" value="FOLYLPOLYGLUTAMATE SYNTHASE-RELATED"/>
    <property type="match status" value="1"/>
</dbReference>
<comment type="catalytic activity">
    <reaction evidence="19">
        <text>(6R)-5,10-methylenetetrahydrofolyl-(gamma-L-Glu)(n) + L-glutamate + ATP = (6R)-5,10-methylenetetrahydrofolyl-(gamma-L-Glu)(n+1) + ADP + phosphate + H(+)</text>
        <dbReference type="Rhea" id="RHEA:51912"/>
        <dbReference type="Rhea" id="RHEA-COMP:13257"/>
        <dbReference type="Rhea" id="RHEA-COMP:13258"/>
        <dbReference type="ChEBI" id="CHEBI:15378"/>
        <dbReference type="ChEBI" id="CHEBI:29985"/>
        <dbReference type="ChEBI" id="CHEBI:30616"/>
        <dbReference type="ChEBI" id="CHEBI:43474"/>
        <dbReference type="ChEBI" id="CHEBI:136572"/>
        <dbReference type="ChEBI" id="CHEBI:456216"/>
        <dbReference type="EC" id="6.3.2.17"/>
    </reaction>
</comment>
<dbReference type="Pfam" id="PF02875">
    <property type="entry name" value="Mur_ligase_C"/>
    <property type="match status" value="1"/>
</dbReference>
<dbReference type="InterPro" id="IPR013221">
    <property type="entry name" value="Mur_ligase_cen"/>
</dbReference>
<feature type="domain" description="Mur ligase C-terminal" evidence="22">
    <location>
        <begin position="296"/>
        <end position="415"/>
    </location>
</feature>
<proteinExistence type="inferred from homology"/>
<evidence type="ECO:0000256" key="17">
    <source>
        <dbReference type="ARBA" id="ARBA00047493"/>
    </source>
</evidence>
<dbReference type="GO" id="GO:0008841">
    <property type="term" value="F:dihydrofolate synthase activity"/>
    <property type="evidence" value="ECO:0007669"/>
    <property type="project" value="UniProtKB-EC"/>
</dbReference>
<evidence type="ECO:0000256" key="12">
    <source>
        <dbReference type="ARBA" id="ARBA00022842"/>
    </source>
</evidence>
<evidence type="ECO:0000256" key="14">
    <source>
        <dbReference type="ARBA" id="ARBA00030048"/>
    </source>
</evidence>
<evidence type="ECO:0000256" key="10">
    <source>
        <dbReference type="ARBA" id="ARBA00022741"/>
    </source>
</evidence>
<evidence type="ECO:0000256" key="11">
    <source>
        <dbReference type="ARBA" id="ARBA00022840"/>
    </source>
</evidence>
<evidence type="ECO:0000256" key="5">
    <source>
        <dbReference type="ARBA" id="ARBA00013023"/>
    </source>
</evidence>
<comment type="function">
    <text evidence="1">Functions in two distinct reactions of the de novo folate biosynthetic pathway. Catalyzes the addition of a glutamate residue to dihydropteroate (7,8-dihydropteroate or H2Pte) to form dihydrofolate (7,8-dihydrofolate monoglutamate or H2Pte-Glu). Also catalyzes successive additions of L-glutamate to tetrahydrofolate or 10-formyltetrahydrofolate or 5,10-methylenetetrahydrofolate, leading to folylpolyglutamate derivatives.</text>
</comment>
<dbReference type="Pfam" id="PF08245">
    <property type="entry name" value="Mur_ligase_M"/>
    <property type="match status" value="1"/>
</dbReference>
<dbReference type="EMBL" id="CP073587">
    <property type="protein sequence ID" value="QUN07203.1"/>
    <property type="molecule type" value="Genomic_DNA"/>
</dbReference>
<name>A0ABX7YWL3_9GAMM</name>
<evidence type="ECO:0000256" key="16">
    <source>
        <dbReference type="ARBA" id="ARBA00032510"/>
    </source>
</evidence>
<dbReference type="InterPro" id="IPR001645">
    <property type="entry name" value="Folylpolyglutamate_synth"/>
</dbReference>
<dbReference type="GO" id="GO:0004326">
    <property type="term" value="F:tetrahydrofolylpolyglutamate synthase activity"/>
    <property type="evidence" value="ECO:0007669"/>
    <property type="project" value="UniProtKB-EC"/>
</dbReference>
<evidence type="ECO:0000256" key="7">
    <source>
        <dbReference type="ARBA" id="ARBA00019357"/>
    </source>
</evidence>
<comment type="catalytic activity">
    <reaction evidence="17">
        <text>(6S)-5,6,7,8-tetrahydrofolyl-(gamma-L-Glu)(n) + L-glutamate + ATP = (6S)-5,6,7,8-tetrahydrofolyl-(gamma-L-Glu)(n+1) + ADP + phosphate + H(+)</text>
        <dbReference type="Rhea" id="RHEA:10580"/>
        <dbReference type="Rhea" id="RHEA-COMP:14738"/>
        <dbReference type="Rhea" id="RHEA-COMP:14740"/>
        <dbReference type="ChEBI" id="CHEBI:15378"/>
        <dbReference type="ChEBI" id="CHEBI:29985"/>
        <dbReference type="ChEBI" id="CHEBI:30616"/>
        <dbReference type="ChEBI" id="CHEBI:43474"/>
        <dbReference type="ChEBI" id="CHEBI:141005"/>
        <dbReference type="ChEBI" id="CHEBI:456216"/>
        <dbReference type="EC" id="6.3.2.17"/>
    </reaction>
</comment>
<accession>A0ABX7YWL3</accession>
<evidence type="ECO:0000256" key="20">
    <source>
        <dbReference type="ARBA" id="ARBA00049161"/>
    </source>
</evidence>
<evidence type="ECO:0000256" key="9">
    <source>
        <dbReference type="ARBA" id="ARBA00022723"/>
    </source>
</evidence>
<comment type="pathway">
    <text evidence="2">Cofactor biosynthesis; tetrahydrofolate biosynthesis; 7,8-dihydrofolate from 2-amino-4-hydroxy-6-hydroxymethyl-7,8-dihydropteridine diphosphate and 4-aminobenzoate: step 2/2.</text>
</comment>
<evidence type="ECO:0000256" key="15">
    <source>
        <dbReference type="ARBA" id="ARBA00030592"/>
    </source>
</evidence>
<comment type="pathway">
    <text evidence="3">Cofactor biosynthesis; tetrahydrofolylpolyglutamate biosynthesis.</text>
</comment>
<gene>
    <name evidence="24" type="primary">folC</name>
    <name evidence="24" type="ORF">KDN34_07190</name>
</gene>
<dbReference type="InterPro" id="IPR018109">
    <property type="entry name" value="Folylpolyglutamate_synth_CS"/>
</dbReference>
<evidence type="ECO:0000256" key="2">
    <source>
        <dbReference type="ARBA" id="ARBA00004799"/>
    </source>
</evidence>
<evidence type="ECO:0000256" key="21">
    <source>
        <dbReference type="PIRNR" id="PIRNR001563"/>
    </source>
</evidence>
<evidence type="ECO:0000256" key="6">
    <source>
        <dbReference type="ARBA" id="ARBA00013025"/>
    </source>
</evidence>
<evidence type="ECO:0000256" key="19">
    <source>
        <dbReference type="ARBA" id="ARBA00049035"/>
    </source>
</evidence>
<dbReference type="EC" id="6.3.2.12" evidence="5"/>
<keyword evidence="25" id="KW-1185">Reference proteome</keyword>
<keyword evidence="8 21" id="KW-0436">Ligase</keyword>
<feature type="domain" description="Mur ligase central" evidence="23">
    <location>
        <begin position="61"/>
        <end position="204"/>
    </location>
</feature>
<dbReference type="InterPro" id="IPR004101">
    <property type="entry name" value="Mur_ligase_C"/>
</dbReference>
<evidence type="ECO:0000256" key="18">
    <source>
        <dbReference type="ARBA" id="ARBA00047808"/>
    </source>
</evidence>
<dbReference type="PROSITE" id="PS01011">
    <property type="entry name" value="FOLYLPOLYGLU_SYNT_1"/>
    <property type="match status" value="1"/>
</dbReference>
<dbReference type="Gene3D" id="3.40.1190.10">
    <property type="entry name" value="Mur-like, catalytic domain"/>
    <property type="match status" value="1"/>
</dbReference>
<keyword evidence="13" id="KW-0289">Folate biosynthesis</keyword>
<keyword evidence="12" id="KW-0460">Magnesium</keyword>
<evidence type="ECO:0000313" key="24">
    <source>
        <dbReference type="EMBL" id="QUN07203.1"/>
    </source>
</evidence>
<dbReference type="SUPFAM" id="SSF53244">
    <property type="entry name" value="MurD-like peptide ligases, peptide-binding domain"/>
    <property type="match status" value="1"/>
</dbReference>
<evidence type="ECO:0000259" key="22">
    <source>
        <dbReference type="Pfam" id="PF02875"/>
    </source>
</evidence>
<protein>
    <recommendedName>
        <fullName evidence="7">Dihydrofolate synthase/folylpolyglutamate synthase</fullName>
        <ecNumber evidence="5">6.3.2.12</ecNumber>
        <ecNumber evidence="6">6.3.2.17</ecNumber>
    </recommendedName>
    <alternativeName>
        <fullName evidence="16">Folylpoly-gamma-glutamate synthetase-dihydrofolate synthetase</fullName>
    </alternativeName>
    <alternativeName>
        <fullName evidence="14">Folylpolyglutamate synthetase</fullName>
    </alternativeName>
    <alternativeName>
        <fullName evidence="15">Tetrahydrofolylpolyglutamate synthase</fullName>
    </alternativeName>
</protein>
<evidence type="ECO:0000313" key="25">
    <source>
        <dbReference type="Proteomes" id="UP000679575"/>
    </source>
</evidence>
<dbReference type="InterPro" id="IPR036565">
    <property type="entry name" value="Mur-like_cat_sf"/>
</dbReference>
<keyword evidence="10 21" id="KW-0547">Nucleotide-binding</keyword>
<comment type="catalytic activity">
    <reaction evidence="18">
        <text>10-formyltetrahydrofolyl-(gamma-L-Glu)(n) + L-glutamate + ATP = 10-formyltetrahydrofolyl-(gamma-L-Glu)(n+1) + ADP + phosphate + H(+)</text>
        <dbReference type="Rhea" id="RHEA:51904"/>
        <dbReference type="Rhea" id="RHEA-COMP:13088"/>
        <dbReference type="Rhea" id="RHEA-COMP:14300"/>
        <dbReference type="ChEBI" id="CHEBI:15378"/>
        <dbReference type="ChEBI" id="CHEBI:29985"/>
        <dbReference type="ChEBI" id="CHEBI:30616"/>
        <dbReference type="ChEBI" id="CHEBI:43474"/>
        <dbReference type="ChEBI" id="CHEBI:134413"/>
        <dbReference type="ChEBI" id="CHEBI:456216"/>
        <dbReference type="EC" id="6.3.2.17"/>
    </reaction>
</comment>
<dbReference type="PROSITE" id="PS01012">
    <property type="entry name" value="FOLYLPOLYGLU_SYNT_2"/>
    <property type="match status" value="1"/>
</dbReference>
<dbReference type="InterPro" id="IPR036615">
    <property type="entry name" value="Mur_ligase_C_dom_sf"/>
</dbReference>
<dbReference type="NCBIfam" id="TIGR01499">
    <property type="entry name" value="folC"/>
    <property type="match status" value="1"/>
</dbReference>
<evidence type="ECO:0000256" key="3">
    <source>
        <dbReference type="ARBA" id="ARBA00005150"/>
    </source>
</evidence>
<comment type="similarity">
    <text evidence="4 21">Belongs to the folylpolyglutamate synthase family.</text>
</comment>
<sequence length="431" mass="47216">MNSSDSVNVITPPAEDAALQCWLDYLLAIHPQEIEMGLDRVATVAGRMQLLDLAPAKVITVGGTNGKGTTCRMLELILQNAGYRVGVYSSPHLLRYNERVRIQGKDACDEAFIAAFSEIEKARGEVSLSFFEYGTLAAFKLFKQAALDVVILEVGLGGRLDATNIIDADVSVITAVDLDHQAFLGSTREQIGYEKAGIFRHQRPAIVGEPDMPITVADVAAAKGAILKRVGQQFDWQQTSSQHWCFKGEHWHLTDLPVPQLPLPNAATALAALESLFGQIPLKAIVQGLQQATLTGRMEHFREHPLILLDVAHNPHAARYLASQLNQLPRQGKLYGLCGMLKDKDIHGVLSVLSPVVDEWFLVSLHNARGATATTLHEALPATTLSHQYKDMMSAWHDLSSRLQHSDVVIVFGSFYTVSGFKEVVQAIGKE</sequence>
<dbReference type="Proteomes" id="UP000679575">
    <property type="component" value="Chromosome"/>
</dbReference>
<evidence type="ECO:0000256" key="4">
    <source>
        <dbReference type="ARBA" id="ARBA00008276"/>
    </source>
</evidence>
<comment type="catalytic activity">
    <reaction evidence="20">
        <text>7,8-dihydropteroate + L-glutamate + ATP = 7,8-dihydrofolate + ADP + phosphate + H(+)</text>
        <dbReference type="Rhea" id="RHEA:23584"/>
        <dbReference type="ChEBI" id="CHEBI:15378"/>
        <dbReference type="ChEBI" id="CHEBI:17839"/>
        <dbReference type="ChEBI" id="CHEBI:29985"/>
        <dbReference type="ChEBI" id="CHEBI:30616"/>
        <dbReference type="ChEBI" id="CHEBI:43474"/>
        <dbReference type="ChEBI" id="CHEBI:57451"/>
        <dbReference type="ChEBI" id="CHEBI:456216"/>
        <dbReference type="EC" id="6.3.2.12"/>
    </reaction>
</comment>
<dbReference type="RefSeq" id="WP_212596206.1">
    <property type="nucleotide sequence ID" value="NZ_CP073587.1"/>
</dbReference>
<dbReference type="NCBIfam" id="NF008101">
    <property type="entry name" value="PRK10846.1"/>
    <property type="match status" value="1"/>
</dbReference>
<dbReference type="PIRSF" id="PIRSF001563">
    <property type="entry name" value="Folylpolyglu_synth"/>
    <property type="match status" value="1"/>
</dbReference>
<dbReference type="EC" id="6.3.2.17" evidence="6"/>
<evidence type="ECO:0000256" key="1">
    <source>
        <dbReference type="ARBA" id="ARBA00002714"/>
    </source>
</evidence>
<evidence type="ECO:0000256" key="13">
    <source>
        <dbReference type="ARBA" id="ARBA00022909"/>
    </source>
</evidence>
<keyword evidence="11 21" id="KW-0067">ATP-binding</keyword>
<dbReference type="SUPFAM" id="SSF53623">
    <property type="entry name" value="MurD-like peptide ligases, catalytic domain"/>
    <property type="match status" value="1"/>
</dbReference>
<dbReference type="PANTHER" id="PTHR11136:SF0">
    <property type="entry name" value="DIHYDROFOLATE SYNTHETASE-RELATED"/>
    <property type="match status" value="1"/>
</dbReference>
<reference evidence="24 25" key="1">
    <citation type="submission" date="2021-04" db="EMBL/GenBank/DDBJ databases">
        <title>Novel species identification of genus Shewanella.</title>
        <authorList>
            <person name="Liu G."/>
        </authorList>
    </citation>
    <scope>NUCLEOTIDE SEQUENCE [LARGE SCALE GENOMIC DNA]</scope>
    <source>
        <strain evidence="24 25">FJAT-54481</strain>
    </source>
</reference>
<evidence type="ECO:0000259" key="23">
    <source>
        <dbReference type="Pfam" id="PF08245"/>
    </source>
</evidence>